<organism evidence="3 4">
    <name type="scientific">Candidatus Roizmanbacteria bacterium RIFOXYD1_FULL_38_12</name>
    <dbReference type="NCBI Taxonomy" id="1802093"/>
    <lineage>
        <taxon>Bacteria</taxon>
        <taxon>Candidatus Roizmaniibacteriota</taxon>
    </lineage>
</organism>
<evidence type="ECO:0000313" key="4">
    <source>
        <dbReference type="Proteomes" id="UP000177050"/>
    </source>
</evidence>
<dbReference type="Gene3D" id="3.30.360.10">
    <property type="entry name" value="Dihydrodipicolinate Reductase, domain 2"/>
    <property type="match status" value="1"/>
</dbReference>
<dbReference type="PANTHER" id="PTHR43249:SF1">
    <property type="entry name" value="D-GLUCOSIDE 3-DEHYDROGENASE"/>
    <property type="match status" value="1"/>
</dbReference>
<dbReference type="EMBL" id="MGBR01000001">
    <property type="protein sequence ID" value="OGK73724.1"/>
    <property type="molecule type" value="Genomic_DNA"/>
</dbReference>
<dbReference type="InterPro" id="IPR000683">
    <property type="entry name" value="Gfo/Idh/MocA-like_OxRdtase_N"/>
</dbReference>
<dbReference type="SUPFAM" id="SSF55347">
    <property type="entry name" value="Glyceraldehyde-3-phosphate dehydrogenase-like, C-terminal domain"/>
    <property type="match status" value="1"/>
</dbReference>
<dbReference type="Pfam" id="PF01408">
    <property type="entry name" value="GFO_IDH_MocA"/>
    <property type="match status" value="1"/>
</dbReference>
<evidence type="ECO:0000259" key="1">
    <source>
        <dbReference type="Pfam" id="PF01408"/>
    </source>
</evidence>
<accession>A0A1F7L0Z6</accession>
<dbReference type="InterPro" id="IPR036291">
    <property type="entry name" value="NAD(P)-bd_dom_sf"/>
</dbReference>
<reference evidence="3 4" key="1">
    <citation type="journal article" date="2016" name="Nat. Commun.">
        <title>Thousands of microbial genomes shed light on interconnected biogeochemical processes in an aquifer system.</title>
        <authorList>
            <person name="Anantharaman K."/>
            <person name="Brown C.T."/>
            <person name="Hug L.A."/>
            <person name="Sharon I."/>
            <person name="Castelle C.J."/>
            <person name="Probst A.J."/>
            <person name="Thomas B.C."/>
            <person name="Singh A."/>
            <person name="Wilkins M.J."/>
            <person name="Karaoz U."/>
            <person name="Brodie E.L."/>
            <person name="Williams K.H."/>
            <person name="Hubbard S.S."/>
            <person name="Banfield J.F."/>
        </authorList>
    </citation>
    <scope>NUCLEOTIDE SEQUENCE [LARGE SCALE GENOMIC DNA]</scope>
</reference>
<dbReference type="Proteomes" id="UP000177050">
    <property type="component" value="Unassembled WGS sequence"/>
</dbReference>
<dbReference type="GO" id="GO:0000166">
    <property type="term" value="F:nucleotide binding"/>
    <property type="evidence" value="ECO:0007669"/>
    <property type="project" value="InterPro"/>
</dbReference>
<protein>
    <recommendedName>
        <fullName evidence="5">Oxidoreductase</fullName>
    </recommendedName>
</protein>
<evidence type="ECO:0000259" key="2">
    <source>
        <dbReference type="Pfam" id="PF22725"/>
    </source>
</evidence>
<comment type="caution">
    <text evidence="3">The sequence shown here is derived from an EMBL/GenBank/DDBJ whole genome shotgun (WGS) entry which is preliminary data.</text>
</comment>
<dbReference type="Pfam" id="PF22725">
    <property type="entry name" value="GFO_IDH_MocA_C3"/>
    <property type="match status" value="1"/>
</dbReference>
<gene>
    <name evidence="3" type="ORF">A3K52_02980</name>
</gene>
<dbReference type="InterPro" id="IPR052515">
    <property type="entry name" value="Gfo/Idh/MocA_Oxidoreductase"/>
</dbReference>
<proteinExistence type="predicted"/>
<name>A0A1F7L0Z6_9BACT</name>
<dbReference type="InterPro" id="IPR055170">
    <property type="entry name" value="GFO_IDH_MocA-like_dom"/>
</dbReference>
<feature type="domain" description="Gfo/Idh/MocA-like oxidoreductase N-terminal" evidence="1">
    <location>
        <begin position="5"/>
        <end position="125"/>
    </location>
</feature>
<sequence length="350" mass="39276">MKKLGIGVIGLGRIFLRHYDDSIKQLPEIELVAVCDNKKSVLNKYRDELSKDKTPPPSFYTDYQHLIDDKRVDVVTIATPNGLHNIMGMAVAVAQKHCIMEKPISQNFKDAQRLVNAFKKSKGKLFPVLQVRYNPAVQTLRSAIKKGLLGKILTASVIIRWTRPQEYFDESDWKGTLKMDGGTLLTQAIHYVDIMQYVLGPGKSVFGKLDRVAHKIEAEDIANAIIDLKTGTRVNLEFTVCTYPHNLECSLTVLGEKGTVKIGGTAMNKCELWEVKDTPMPYIPEGLIPNVYAGGMYVGSCPNHKSIYENMINNLVYKKESFLKAEDALESLRIIDGIKKSSEMKKEVIL</sequence>
<dbReference type="SUPFAM" id="SSF51735">
    <property type="entry name" value="NAD(P)-binding Rossmann-fold domains"/>
    <property type="match status" value="1"/>
</dbReference>
<dbReference type="PANTHER" id="PTHR43249">
    <property type="entry name" value="UDP-N-ACETYL-2-AMINO-2-DEOXY-D-GLUCURONATE OXIDASE"/>
    <property type="match status" value="1"/>
</dbReference>
<dbReference type="AlphaFoldDB" id="A0A1F7L0Z6"/>
<feature type="domain" description="GFO/IDH/MocA-like oxidoreductase" evidence="2">
    <location>
        <begin position="137"/>
        <end position="260"/>
    </location>
</feature>
<evidence type="ECO:0008006" key="5">
    <source>
        <dbReference type="Google" id="ProtNLM"/>
    </source>
</evidence>
<dbReference type="Gene3D" id="3.40.50.720">
    <property type="entry name" value="NAD(P)-binding Rossmann-like Domain"/>
    <property type="match status" value="1"/>
</dbReference>
<evidence type="ECO:0000313" key="3">
    <source>
        <dbReference type="EMBL" id="OGK73724.1"/>
    </source>
</evidence>